<reference evidence="3 4" key="1">
    <citation type="journal article" date="2022" name="Int. J. Syst. Evol. Microbiol.">
        <title>Prevotella herbatica sp. nov., a plant polysaccharide-decomposing anaerobic bacterium isolated from a methanogenic reactor.</title>
        <authorList>
            <person name="Uek A."/>
            <person name="Tonouchi A."/>
            <person name="Kaku N."/>
            <person name="Ueki K."/>
        </authorList>
    </citation>
    <scope>NUCLEOTIDE SEQUENCE [LARGE SCALE GENOMIC DNA]</scope>
    <source>
        <strain evidence="3 4">WR041</strain>
    </source>
</reference>
<dbReference type="InterPro" id="IPR041682">
    <property type="entry name" value="AAA_14"/>
</dbReference>
<protein>
    <submittedName>
        <fullName evidence="3">ATPase AAA</fullName>
    </submittedName>
</protein>
<evidence type="ECO:0000259" key="1">
    <source>
        <dbReference type="Pfam" id="PF13173"/>
    </source>
</evidence>
<keyword evidence="4" id="KW-1185">Reference proteome</keyword>
<dbReference type="InterPro" id="IPR011335">
    <property type="entry name" value="Restrct_endonuc-II-like"/>
</dbReference>
<sequence>MVKQVLEDLDIPHTFKSADAVAPNDAGWIANLWESARTRMRMGDLKEYLLVIDEIHKIDDWSNQVKREWDADSFHDINLKVVVLGSSRLLLKSGLNESLAGRFELIRMTHWNYQEMRDAFGWSLEQYIYFGGYPGSAPLIKNETRWCRYVKDSIVSPSIEKDVLLTKIIYKPALIKQLFELGCSYSGEELSLNKMIGQLQDAGNITTLASYLGTLSEAELLCGMQKYANDPARKYNSIPKLMTYNPALFTIQSGKGFDNELMAPQRWGRWVETAIGAHLLCHAEEYNYKVYYWRDKSMEVDFILQKEDKLIAIEVKSGKRTTNKGLPIFRDSFHPNSAFVVGSDNVPVEEFLLLPPEKLFP</sequence>
<proteinExistence type="predicted"/>
<dbReference type="InterPro" id="IPR025420">
    <property type="entry name" value="DUF4143"/>
</dbReference>
<dbReference type="SUPFAM" id="SSF52980">
    <property type="entry name" value="Restriction endonuclease-like"/>
    <property type="match status" value="1"/>
</dbReference>
<name>A0ABN6EFD3_9BACT</name>
<gene>
    <name evidence="3" type="ORF">prwr041_04650</name>
</gene>
<dbReference type="Proteomes" id="UP001319045">
    <property type="component" value="Chromosome"/>
</dbReference>
<dbReference type="Pfam" id="PF13173">
    <property type="entry name" value="AAA_14"/>
    <property type="match status" value="1"/>
</dbReference>
<accession>A0ABN6EFD3</accession>
<evidence type="ECO:0000313" key="4">
    <source>
        <dbReference type="Proteomes" id="UP001319045"/>
    </source>
</evidence>
<evidence type="ECO:0000313" key="3">
    <source>
        <dbReference type="EMBL" id="BCS84572.1"/>
    </source>
</evidence>
<evidence type="ECO:0000259" key="2">
    <source>
        <dbReference type="Pfam" id="PF13635"/>
    </source>
</evidence>
<dbReference type="InterPro" id="IPR027417">
    <property type="entry name" value="P-loop_NTPase"/>
</dbReference>
<dbReference type="EMBL" id="AP024484">
    <property type="protein sequence ID" value="BCS84572.1"/>
    <property type="molecule type" value="Genomic_DNA"/>
</dbReference>
<dbReference type="Pfam" id="PF13635">
    <property type="entry name" value="DUF4143"/>
    <property type="match status" value="1"/>
</dbReference>
<dbReference type="PANTHER" id="PTHR43566:SF1">
    <property type="entry name" value="AAA+ ATPASE DOMAIN-CONTAINING PROTEIN"/>
    <property type="match status" value="1"/>
</dbReference>
<dbReference type="SUPFAM" id="SSF52540">
    <property type="entry name" value="P-loop containing nucleoside triphosphate hydrolases"/>
    <property type="match status" value="1"/>
</dbReference>
<dbReference type="PANTHER" id="PTHR43566">
    <property type="entry name" value="CONSERVED PROTEIN"/>
    <property type="match status" value="1"/>
</dbReference>
<feature type="domain" description="DUF4143" evidence="2">
    <location>
        <begin position="160"/>
        <end position="318"/>
    </location>
</feature>
<feature type="domain" description="AAA" evidence="1">
    <location>
        <begin position="41"/>
        <end position="116"/>
    </location>
</feature>
<organism evidence="3 4">
    <name type="scientific">Prevotella herbatica</name>
    <dbReference type="NCBI Taxonomy" id="2801997"/>
    <lineage>
        <taxon>Bacteria</taxon>
        <taxon>Pseudomonadati</taxon>
        <taxon>Bacteroidota</taxon>
        <taxon>Bacteroidia</taxon>
        <taxon>Bacteroidales</taxon>
        <taxon>Prevotellaceae</taxon>
        <taxon>Prevotella</taxon>
    </lineage>
</organism>